<comment type="caution">
    <text evidence="1">The sequence shown here is derived from an EMBL/GenBank/DDBJ whole genome shotgun (WGS) entry which is preliminary data.</text>
</comment>
<dbReference type="Pfam" id="PF12138">
    <property type="entry name" value="Spherulin4"/>
    <property type="match status" value="1"/>
</dbReference>
<dbReference type="PANTHER" id="PTHR35040:SF9">
    <property type="entry name" value="4-LIKE CELL SURFACE PROTEIN, PUTATIVE (AFU_ORTHOLOGUE AFUA_4G14080)-RELATED"/>
    <property type="match status" value="1"/>
</dbReference>
<dbReference type="InterPro" id="IPR021986">
    <property type="entry name" value="Spherulin4"/>
</dbReference>
<evidence type="ECO:0000313" key="2">
    <source>
        <dbReference type="Proteomes" id="UP001629230"/>
    </source>
</evidence>
<dbReference type="EMBL" id="JAQQEZ010000050">
    <property type="protein sequence ID" value="MFM0006966.1"/>
    <property type="molecule type" value="Genomic_DNA"/>
</dbReference>
<dbReference type="Proteomes" id="UP001629230">
    <property type="component" value="Unassembled WGS sequence"/>
</dbReference>
<organism evidence="1 2">
    <name type="scientific">Paraburkholderia dipogonis</name>
    <dbReference type="NCBI Taxonomy" id="1211383"/>
    <lineage>
        <taxon>Bacteria</taxon>
        <taxon>Pseudomonadati</taxon>
        <taxon>Pseudomonadota</taxon>
        <taxon>Betaproteobacteria</taxon>
        <taxon>Burkholderiales</taxon>
        <taxon>Burkholderiaceae</taxon>
        <taxon>Paraburkholderia</taxon>
    </lineage>
</organism>
<reference evidence="1 2" key="1">
    <citation type="journal article" date="2024" name="Chem. Sci.">
        <title>Discovery of megapolipeptins by genome mining of a Burkholderiales bacteria collection.</title>
        <authorList>
            <person name="Paulo B.S."/>
            <person name="Recchia M.J.J."/>
            <person name="Lee S."/>
            <person name="Fergusson C.H."/>
            <person name="Romanowski S.B."/>
            <person name="Hernandez A."/>
            <person name="Krull N."/>
            <person name="Liu D.Y."/>
            <person name="Cavanagh H."/>
            <person name="Bos A."/>
            <person name="Gray C.A."/>
            <person name="Murphy B.T."/>
            <person name="Linington R.G."/>
            <person name="Eustaquio A.S."/>
        </authorList>
    </citation>
    <scope>NUCLEOTIDE SEQUENCE [LARGE SCALE GENOMIC DNA]</scope>
    <source>
        <strain evidence="1 2">RL17-350-BIC-A</strain>
    </source>
</reference>
<keyword evidence="2" id="KW-1185">Reference proteome</keyword>
<sequence>MQENRGMGAVAGVRAVFALESAERTRLAGRTGRCLKRVGLIAGLLLGCLNGTAFAAGSTATSLVVPSYFNATGSVANWNSLVTSARKVPTTAILNPNSGPGVKEDPNYAAAVAKLRAAGGKVLGYVSTSYGKRSLSAVVADINTYVALYKVDGFFIDEMTSDSQMSHIQFYQSIYNYIKGLNATYSVTANPGTNIPELYASLPTADQFVVFESTAKSYAKYQPMGWQAAYPKNRFVHMVYGATAAQLPGVVQYAKTHGAGGVYVTSLAGGNPYKALPPYWNDEVTDAAAR</sequence>
<gene>
    <name evidence="1" type="ORF">PQR57_39130</name>
</gene>
<dbReference type="RefSeq" id="WP_408181437.1">
    <property type="nucleotide sequence ID" value="NZ_JAQQEZ010000050.1"/>
</dbReference>
<evidence type="ECO:0000313" key="1">
    <source>
        <dbReference type="EMBL" id="MFM0006966.1"/>
    </source>
</evidence>
<accession>A0ABW9B550</accession>
<name>A0ABW9B550_9BURK</name>
<proteinExistence type="predicted"/>
<protein>
    <submittedName>
        <fullName evidence="1">Spherulation-specific family 4 protein</fullName>
    </submittedName>
</protein>
<dbReference type="PANTHER" id="PTHR35040">
    <property type="match status" value="1"/>
</dbReference>